<accession>A0A067PLK4</accession>
<feature type="domain" description="HNH nuclease" evidence="1">
    <location>
        <begin position="143"/>
        <end position="247"/>
    </location>
</feature>
<protein>
    <recommendedName>
        <fullName evidence="1">HNH nuclease domain-containing protein</fullName>
    </recommendedName>
</protein>
<dbReference type="STRING" id="933084.A0A067PLK4"/>
<name>A0A067PLK4_9AGAM</name>
<dbReference type="Proteomes" id="UP000027265">
    <property type="component" value="Unassembled WGS sequence"/>
</dbReference>
<dbReference type="InParanoid" id="A0A067PLK4"/>
<sequence length="341" mass="37237">MTPLPRNTYDNPLWRDAYDVCLRFEHSCASSTPVRSGTPGLVCARMLGYMILFAPVDSGRNYVSAEVNGCENEEALGRLADIYISFFARCFKASKGRTPTPSTHPSRPSFDDIEETLKYLIEEAPQDHCTAKYKALIRDRYRCVLTGAYDAASYNSMESIANIVDAGGLSAAKTEAAHILPESTNPGISGENEGRPKHEYAASVWAVMVRYGNVLVVDDLNGSDINRLENVMTLASDKHYMFDSLWIWLESTGVPSCYKVESTKPGFLTGIPETVSFTTKDSRLPLPSPSYLALHAACAKVAHYSGVGAYADRMSRGLEDIHVLVQDGSSADALSYALSAA</sequence>
<evidence type="ECO:0000259" key="1">
    <source>
        <dbReference type="Pfam" id="PF13391"/>
    </source>
</evidence>
<keyword evidence="3" id="KW-1185">Reference proteome</keyword>
<dbReference type="OrthoDB" id="2104739at2759"/>
<reference evidence="3" key="1">
    <citation type="journal article" date="2014" name="Proc. Natl. Acad. Sci. U.S.A.">
        <title>Extensive sampling of basidiomycete genomes demonstrates inadequacy of the white-rot/brown-rot paradigm for wood decay fungi.</title>
        <authorList>
            <person name="Riley R."/>
            <person name="Salamov A.A."/>
            <person name="Brown D.W."/>
            <person name="Nagy L.G."/>
            <person name="Floudas D."/>
            <person name="Held B.W."/>
            <person name="Levasseur A."/>
            <person name="Lombard V."/>
            <person name="Morin E."/>
            <person name="Otillar R."/>
            <person name="Lindquist E.A."/>
            <person name="Sun H."/>
            <person name="LaButti K.M."/>
            <person name="Schmutz J."/>
            <person name="Jabbour D."/>
            <person name="Luo H."/>
            <person name="Baker S.E."/>
            <person name="Pisabarro A.G."/>
            <person name="Walton J.D."/>
            <person name="Blanchette R.A."/>
            <person name="Henrissat B."/>
            <person name="Martin F."/>
            <person name="Cullen D."/>
            <person name="Hibbett D.S."/>
            <person name="Grigoriev I.V."/>
        </authorList>
    </citation>
    <scope>NUCLEOTIDE SEQUENCE [LARGE SCALE GENOMIC DNA]</scope>
    <source>
        <strain evidence="3">MUCL 33604</strain>
    </source>
</reference>
<dbReference type="EMBL" id="KL197728">
    <property type="protein sequence ID" value="KDQ54715.1"/>
    <property type="molecule type" value="Genomic_DNA"/>
</dbReference>
<evidence type="ECO:0000313" key="3">
    <source>
        <dbReference type="Proteomes" id="UP000027265"/>
    </source>
</evidence>
<proteinExistence type="predicted"/>
<dbReference type="HOGENOM" id="CLU_049186_1_0_1"/>
<dbReference type="Pfam" id="PF13391">
    <property type="entry name" value="HNH_2"/>
    <property type="match status" value="1"/>
</dbReference>
<dbReference type="AlphaFoldDB" id="A0A067PLK4"/>
<gene>
    <name evidence="2" type="ORF">JAAARDRAFT_402182</name>
</gene>
<evidence type="ECO:0000313" key="2">
    <source>
        <dbReference type="EMBL" id="KDQ54715.1"/>
    </source>
</evidence>
<organism evidence="2 3">
    <name type="scientific">Jaapia argillacea MUCL 33604</name>
    <dbReference type="NCBI Taxonomy" id="933084"/>
    <lineage>
        <taxon>Eukaryota</taxon>
        <taxon>Fungi</taxon>
        <taxon>Dikarya</taxon>
        <taxon>Basidiomycota</taxon>
        <taxon>Agaricomycotina</taxon>
        <taxon>Agaricomycetes</taxon>
        <taxon>Agaricomycetidae</taxon>
        <taxon>Jaapiales</taxon>
        <taxon>Jaapiaceae</taxon>
        <taxon>Jaapia</taxon>
    </lineage>
</organism>
<dbReference type="InterPro" id="IPR003615">
    <property type="entry name" value="HNH_nuc"/>
</dbReference>